<evidence type="ECO:0000256" key="1">
    <source>
        <dbReference type="ARBA" id="ARBA00004141"/>
    </source>
</evidence>
<comment type="caution">
    <text evidence="6">The sequence shown here is derived from an EMBL/GenBank/DDBJ whole genome shotgun (WGS) entry which is preliminary data.</text>
</comment>
<evidence type="ECO:0000256" key="2">
    <source>
        <dbReference type="ARBA" id="ARBA00022692"/>
    </source>
</evidence>
<name>A0AAX0B222_CLOBE</name>
<keyword evidence="4" id="KW-0472">Membrane</keyword>
<gene>
    <name evidence="6" type="ORF">B0H41_002785</name>
</gene>
<dbReference type="AlphaFoldDB" id="A0AAX0B222"/>
<dbReference type="SUPFAM" id="SSF48452">
    <property type="entry name" value="TPR-like"/>
    <property type="match status" value="1"/>
</dbReference>
<evidence type="ECO:0000259" key="5">
    <source>
        <dbReference type="Pfam" id="PF19935"/>
    </source>
</evidence>
<reference evidence="6" key="1">
    <citation type="submission" date="2020-05" db="EMBL/GenBank/DDBJ databases">
        <authorList>
            <person name="Brown S."/>
            <person name="Huntemann M."/>
            <person name="Clum A."/>
            <person name="Spunde A."/>
            <person name="Palaniappan K."/>
            <person name="Ritter S."/>
            <person name="Mikhailova N."/>
            <person name="Chen I.-M."/>
            <person name="Stamatis D."/>
            <person name="Reddy T."/>
            <person name="O'Malley R."/>
            <person name="Daum C."/>
            <person name="Shapiro N."/>
            <person name="Ivanova N."/>
            <person name="Kyrpides N."/>
            <person name="Woyke T."/>
        </authorList>
    </citation>
    <scope>NUCLEOTIDE SEQUENCE</scope>
    <source>
        <strain evidence="6">DJ080</strain>
    </source>
</reference>
<dbReference type="InterPro" id="IPR007311">
    <property type="entry name" value="ST7"/>
</dbReference>
<protein>
    <recommendedName>
        <fullName evidence="5">DUF6398 domain-containing protein</fullName>
    </recommendedName>
</protein>
<dbReference type="RefSeq" id="WP_173711127.1">
    <property type="nucleotide sequence ID" value="NZ_JABSWW010000001.1"/>
</dbReference>
<dbReference type="Pfam" id="PF04184">
    <property type="entry name" value="ST7"/>
    <property type="match status" value="1"/>
</dbReference>
<comment type="subcellular location">
    <subcellularLocation>
        <location evidence="1">Membrane</location>
        <topology evidence="1">Multi-pass membrane protein</topology>
    </subcellularLocation>
</comment>
<accession>A0AAX0B222</accession>
<keyword evidence="2" id="KW-0812">Transmembrane</keyword>
<evidence type="ECO:0000313" key="7">
    <source>
        <dbReference type="Proteomes" id="UP001193748"/>
    </source>
</evidence>
<sequence>MQELSNGIASKYEEIIEKIKSFSDEYLNEDYKNICVLATETLFLNYEEQFKKGKSFSWGAGIVHAIGTVNNLFDSKEKPYIKVADLYKEFGVSSSTGSSKSKEVKSLLDISKDNNKWIIGENKDAEASEGTMLKAKEEVALTMNDKIEEDKAIKDETKVPFKFAVHKDYIMAQRIIEYAWRQKNYKNKAKYAKEALEVYEDCADAYIILSKDSSLNNNQKTELLEKAVTAAKNLLRIDDLKNAPEELLRLKIARQLFGAKYSLAIHLWEIGEKEAAIENALEILEYDEKDELVVRSLVVNWLLVEKRYEQLKSLLEKYEKDNLAAIHYSRVALLYKINEIKAAESALRRAYKRNPHVIPYILKQKRVSSTLPNLIRFGSDEEAMKYASLGLDIWNDPNMLQWIKEKKKEFDIINFS</sequence>
<evidence type="ECO:0000313" key="6">
    <source>
        <dbReference type="EMBL" id="NRT89106.1"/>
    </source>
</evidence>
<dbReference type="GO" id="GO:0016020">
    <property type="term" value="C:membrane"/>
    <property type="evidence" value="ECO:0007669"/>
    <property type="project" value="UniProtKB-SubCell"/>
</dbReference>
<keyword evidence="3" id="KW-1133">Transmembrane helix</keyword>
<feature type="domain" description="DUF6398" evidence="5">
    <location>
        <begin position="14"/>
        <end position="119"/>
    </location>
</feature>
<evidence type="ECO:0000256" key="3">
    <source>
        <dbReference type="ARBA" id="ARBA00022989"/>
    </source>
</evidence>
<dbReference type="InterPro" id="IPR045651">
    <property type="entry name" value="DUF6398"/>
</dbReference>
<dbReference type="Proteomes" id="UP001193748">
    <property type="component" value="Unassembled WGS sequence"/>
</dbReference>
<proteinExistence type="predicted"/>
<dbReference type="Gene3D" id="1.25.40.10">
    <property type="entry name" value="Tetratricopeptide repeat domain"/>
    <property type="match status" value="1"/>
</dbReference>
<organism evidence="6 7">
    <name type="scientific">Clostridium beijerinckii</name>
    <name type="common">Clostridium MP</name>
    <dbReference type="NCBI Taxonomy" id="1520"/>
    <lineage>
        <taxon>Bacteria</taxon>
        <taxon>Bacillati</taxon>
        <taxon>Bacillota</taxon>
        <taxon>Clostridia</taxon>
        <taxon>Eubacteriales</taxon>
        <taxon>Clostridiaceae</taxon>
        <taxon>Clostridium</taxon>
    </lineage>
</organism>
<reference evidence="6" key="2">
    <citation type="journal article" date="2022" name="Nat. Biotechnol.">
        <title>Carbon-negative production of acetone and isopropanol by gas fermentation at industrial pilot scale.</title>
        <authorList>
            <person name="Liew F.E."/>
            <person name="Nogle R."/>
            <person name="Abdalla T."/>
            <person name="Rasor B.J."/>
            <person name="Canter C."/>
            <person name="Jensen R.O."/>
            <person name="Wang L."/>
            <person name="Strutz J."/>
            <person name="Chirania P."/>
            <person name="De Tissera S."/>
            <person name="Mueller A.P."/>
            <person name="Ruan Z."/>
            <person name="Gao A."/>
            <person name="Tran L."/>
            <person name="Engle N.L."/>
            <person name="Bromley J.C."/>
            <person name="Daniell J."/>
            <person name="Conrado R."/>
            <person name="Tschaplinski T.J."/>
            <person name="Giannone R.J."/>
            <person name="Hettich R.L."/>
            <person name="Karim A.S."/>
            <person name="Simpson S.D."/>
            <person name="Brown S.D."/>
            <person name="Leang C."/>
            <person name="Jewett M.C."/>
            <person name="Kopke M."/>
        </authorList>
    </citation>
    <scope>NUCLEOTIDE SEQUENCE</scope>
    <source>
        <strain evidence="6">DJ080</strain>
    </source>
</reference>
<dbReference type="InterPro" id="IPR011990">
    <property type="entry name" value="TPR-like_helical_dom_sf"/>
</dbReference>
<evidence type="ECO:0000256" key="4">
    <source>
        <dbReference type="ARBA" id="ARBA00023136"/>
    </source>
</evidence>
<dbReference type="EMBL" id="JABSWW010000001">
    <property type="protein sequence ID" value="NRT89106.1"/>
    <property type="molecule type" value="Genomic_DNA"/>
</dbReference>
<dbReference type="Pfam" id="PF19935">
    <property type="entry name" value="DUF6398"/>
    <property type="match status" value="1"/>
</dbReference>